<dbReference type="InterPro" id="IPR037066">
    <property type="entry name" value="Plug_dom_sf"/>
</dbReference>
<name>A0ABV8W8H6_9FLAO</name>
<evidence type="ECO:0000256" key="2">
    <source>
        <dbReference type="SAM" id="SignalP"/>
    </source>
</evidence>
<reference evidence="4" key="1">
    <citation type="journal article" date="2019" name="Int. J. Syst. Evol. Microbiol.">
        <title>The Global Catalogue of Microorganisms (GCM) 10K type strain sequencing project: providing services to taxonomists for standard genome sequencing and annotation.</title>
        <authorList>
            <consortium name="The Broad Institute Genomics Platform"/>
            <consortium name="The Broad Institute Genome Sequencing Center for Infectious Disease"/>
            <person name="Wu L."/>
            <person name="Ma J."/>
        </authorList>
    </citation>
    <scope>NUCLEOTIDE SEQUENCE [LARGE SCALE GENOMIC DNA]</scope>
    <source>
        <strain evidence="4">CGMCC 1.15345</strain>
    </source>
</reference>
<accession>A0ABV8W8H6</accession>
<evidence type="ECO:0000313" key="3">
    <source>
        <dbReference type="EMBL" id="MFC4393059.1"/>
    </source>
</evidence>
<keyword evidence="1" id="KW-0472">Membrane</keyword>
<dbReference type="Proteomes" id="UP001595719">
    <property type="component" value="Unassembled WGS sequence"/>
</dbReference>
<feature type="chain" id="PRO_5045534765" description="TonB-dependent receptor plug domain-containing protein" evidence="2">
    <location>
        <begin position="20"/>
        <end position="116"/>
    </location>
</feature>
<keyword evidence="1" id="KW-0813">Transport</keyword>
<sequence length="116" mass="12939">MKTINLLLFFFLFSYVAKAQDKSASKQTKDTIRETKISSITEPKPVQPTKIIICAPSKSELMQIVYVLDGKIIDKVEFSKINPKTIESVKALKMNEAKSIYGERGANGAIILTSKK</sequence>
<gene>
    <name evidence="3" type="ORF">ACFOY0_18845</name>
</gene>
<keyword evidence="1" id="KW-1134">Transmembrane beta strand</keyword>
<keyword evidence="4" id="KW-1185">Reference proteome</keyword>
<dbReference type="Gene3D" id="2.170.130.10">
    <property type="entry name" value="TonB-dependent receptor, plug domain"/>
    <property type="match status" value="1"/>
</dbReference>
<evidence type="ECO:0008006" key="5">
    <source>
        <dbReference type="Google" id="ProtNLM"/>
    </source>
</evidence>
<keyword evidence="2" id="KW-0732">Signal</keyword>
<dbReference type="InterPro" id="IPR039426">
    <property type="entry name" value="TonB-dep_rcpt-like"/>
</dbReference>
<dbReference type="RefSeq" id="WP_179002378.1">
    <property type="nucleotide sequence ID" value="NZ_JBHSCO010000005.1"/>
</dbReference>
<proteinExistence type="inferred from homology"/>
<comment type="caution">
    <text evidence="3">The sequence shown here is derived from an EMBL/GenBank/DDBJ whole genome shotgun (WGS) entry which is preliminary data.</text>
</comment>
<dbReference type="EMBL" id="JBHSCO010000005">
    <property type="protein sequence ID" value="MFC4393059.1"/>
    <property type="molecule type" value="Genomic_DNA"/>
</dbReference>
<feature type="signal peptide" evidence="2">
    <location>
        <begin position="1"/>
        <end position="19"/>
    </location>
</feature>
<comment type="subcellular location">
    <subcellularLocation>
        <location evidence="1">Cell outer membrane</location>
        <topology evidence="1">Multi-pass membrane protein</topology>
    </subcellularLocation>
</comment>
<evidence type="ECO:0000313" key="4">
    <source>
        <dbReference type="Proteomes" id="UP001595719"/>
    </source>
</evidence>
<evidence type="ECO:0000256" key="1">
    <source>
        <dbReference type="PROSITE-ProRule" id="PRU01360"/>
    </source>
</evidence>
<dbReference type="PROSITE" id="PS52016">
    <property type="entry name" value="TONB_DEPENDENT_REC_3"/>
    <property type="match status" value="1"/>
</dbReference>
<keyword evidence="1" id="KW-0998">Cell outer membrane</keyword>
<comment type="similarity">
    <text evidence="1">Belongs to the TonB-dependent receptor family.</text>
</comment>
<protein>
    <recommendedName>
        <fullName evidence="5">TonB-dependent receptor plug domain-containing protein</fullName>
    </recommendedName>
</protein>
<keyword evidence="1" id="KW-0812">Transmembrane</keyword>
<organism evidence="3 4">
    <name type="scientific">Flavobacterium quisquiliarum</name>
    <dbReference type="NCBI Taxonomy" id="1834436"/>
    <lineage>
        <taxon>Bacteria</taxon>
        <taxon>Pseudomonadati</taxon>
        <taxon>Bacteroidota</taxon>
        <taxon>Flavobacteriia</taxon>
        <taxon>Flavobacteriales</taxon>
        <taxon>Flavobacteriaceae</taxon>
        <taxon>Flavobacterium</taxon>
    </lineage>
</organism>